<accession>A0ABQ0IW87</accession>
<reference evidence="1 2" key="1">
    <citation type="submission" date="2013-08" db="EMBL/GenBank/DDBJ databases">
        <title>Gluconobacter thailandicus NBRC 3257 whole genome sequence.</title>
        <authorList>
            <person name="Matsutani M."/>
            <person name="Yakushi T."/>
            <person name="Matsushita K."/>
        </authorList>
    </citation>
    <scope>NUCLEOTIDE SEQUENCE [LARGE SCALE GENOMIC DNA]</scope>
    <source>
        <strain evidence="1 2">NBRC 3257</strain>
    </source>
</reference>
<comment type="caution">
    <text evidence="1">The sequence shown here is derived from an EMBL/GenBank/DDBJ whole genome shotgun (WGS) entry which is preliminary data.</text>
</comment>
<sequence length="139" mass="15263">MAYATVQDMMTRFSEQEILEVTTPPGESYGQIDQVKVQAALDDATDEMDGYLRRRYQTPVPVVPSKMVSVCCALARFNLCESGYVIAGEKVTDAHKGALAWLRGVSAGSIVLEGELQGNTSENWADYQSRPTSYRGLFG</sequence>
<name>A0ABQ0IW87_GLUTH</name>
<dbReference type="Pfam" id="PF07030">
    <property type="entry name" value="Phage_Mu_Gp36"/>
    <property type="match status" value="1"/>
</dbReference>
<gene>
    <name evidence="1" type="ORF">NBRC3257_1458</name>
</gene>
<organism evidence="1 2">
    <name type="scientific">Gluconobacter thailandicus NBRC 3257</name>
    <dbReference type="NCBI Taxonomy" id="1381097"/>
    <lineage>
        <taxon>Bacteria</taxon>
        <taxon>Pseudomonadati</taxon>
        <taxon>Pseudomonadota</taxon>
        <taxon>Alphaproteobacteria</taxon>
        <taxon>Acetobacterales</taxon>
        <taxon>Acetobacteraceae</taxon>
        <taxon>Gluconobacter</taxon>
    </lineage>
</organism>
<dbReference type="InterPro" id="IPR009752">
    <property type="entry name" value="Phage_Mu_GpJ"/>
</dbReference>
<evidence type="ECO:0000313" key="2">
    <source>
        <dbReference type="Proteomes" id="UP000018209"/>
    </source>
</evidence>
<dbReference type="Proteomes" id="UP000018209">
    <property type="component" value="Unassembled WGS sequence"/>
</dbReference>
<evidence type="ECO:0000313" key="1">
    <source>
        <dbReference type="EMBL" id="GAD26459.1"/>
    </source>
</evidence>
<dbReference type="EMBL" id="BASM01000016">
    <property type="protein sequence ID" value="GAD26459.1"/>
    <property type="molecule type" value="Genomic_DNA"/>
</dbReference>
<dbReference type="RefSeq" id="WP_007283040.1">
    <property type="nucleotide sequence ID" value="NZ_BASM01000016.1"/>
</dbReference>
<proteinExistence type="predicted"/>
<keyword evidence="2" id="KW-1185">Reference proteome</keyword>
<protein>
    <submittedName>
        <fullName evidence="1">Mu bacteriophage protein gp36</fullName>
    </submittedName>
</protein>